<feature type="region of interest" description="Disordered" evidence="1">
    <location>
        <begin position="1"/>
        <end position="21"/>
    </location>
</feature>
<sequence>MPISSVSSYSAMSESKSKEFAGRGPTRVIGNLCNSYETSYQRMARVRNSASGCTNRQHAYDQILAHPERFKSRTLRGLIHVSRLLEELGENTADISGLTERTTRNIISSGEKFDMAKVMSSALGRVVSAQLSMFGFALHKAVGASFYLLSTTTSIAVIAFASSRYAKLRQPDEMRRAMMNSSNSHSMYLLIARKLLTTKEYQLEKILTHTDGANNPIVDTIRQWTKQLSRNHRAVPEYMVNQRKAHSSYILNNLHQYGPLTRGLMQFSYATFQGVNKLLVSFDKHIGTEIGRRLLAKHHGQMLGCRVALTAAIAASTALSVPMAPLTVGLSMIGAIACGFALVALILAKVNVNMCDDWKGNICDTKQIRFSAA</sequence>
<feature type="transmembrane region" description="Helical" evidence="2">
    <location>
        <begin position="303"/>
        <end position="322"/>
    </location>
</feature>
<keyword evidence="2" id="KW-1133">Transmembrane helix</keyword>
<proteinExistence type="predicted"/>
<organism evidence="3 4">
    <name type="scientific">Limnobacter parvus</name>
    <dbReference type="NCBI Taxonomy" id="2939690"/>
    <lineage>
        <taxon>Bacteria</taxon>
        <taxon>Pseudomonadati</taxon>
        <taxon>Pseudomonadota</taxon>
        <taxon>Betaproteobacteria</taxon>
        <taxon>Burkholderiales</taxon>
        <taxon>Burkholderiaceae</taxon>
        <taxon>Limnobacter</taxon>
    </lineage>
</organism>
<protein>
    <submittedName>
        <fullName evidence="3">Uncharacterized protein</fullName>
    </submittedName>
</protein>
<keyword evidence="4" id="KW-1185">Reference proteome</keyword>
<keyword evidence="2" id="KW-0472">Membrane</keyword>
<dbReference type="EMBL" id="JANKHG010000017">
    <property type="protein sequence ID" value="MCR2747051.1"/>
    <property type="molecule type" value="Genomic_DNA"/>
</dbReference>
<evidence type="ECO:0000313" key="4">
    <source>
        <dbReference type="Proteomes" id="UP001165267"/>
    </source>
</evidence>
<dbReference type="Proteomes" id="UP001165267">
    <property type="component" value="Unassembled WGS sequence"/>
</dbReference>
<dbReference type="RefSeq" id="WP_257512253.1">
    <property type="nucleotide sequence ID" value="NZ_JANKHG010000017.1"/>
</dbReference>
<evidence type="ECO:0000256" key="2">
    <source>
        <dbReference type="SAM" id="Phobius"/>
    </source>
</evidence>
<accession>A0ABT1XID7</accession>
<feature type="transmembrane region" description="Helical" evidence="2">
    <location>
        <begin position="328"/>
        <end position="348"/>
    </location>
</feature>
<evidence type="ECO:0000313" key="3">
    <source>
        <dbReference type="EMBL" id="MCR2747051.1"/>
    </source>
</evidence>
<gene>
    <name evidence="3" type="ORF">NSP04_10365</name>
</gene>
<feature type="compositionally biased region" description="Low complexity" evidence="1">
    <location>
        <begin position="1"/>
        <end position="14"/>
    </location>
</feature>
<comment type="caution">
    <text evidence="3">The sequence shown here is derived from an EMBL/GenBank/DDBJ whole genome shotgun (WGS) entry which is preliminary data.</text>
</comment>
<feature type="transmembrane region" description="Helical" evidence="2">
    <location>
        <begin position="145"/>
        <end position="166"/>
    </location>
</feature>
<reference evidence="3" key="1">
    <citation type="submission" date="2022-07" db="EMBL/GenBank/DDBJ databases">
        <authorList>
            <person name="Xamxidin M."/>
        </authorList>
    </citation>
    <scope>NUCLEOTIDE SEQUENCE</scope>
    <source>
        <strain evidence="3">YS8-69</strain>
    </source>
</reference>
<name>A0ABT1XID7_9BURK</name>
<keyword evidence="2" id="KW-0812">Transmembrane</keyword>
<evidence type="ECO:0000256" key="1">
    <source>
        <dbReference type="SAM" id="MobiDB-lite"/>
    </source>
</evidence>